<evidence type="ECO:0000256" key="2">
    <source>
        <dbReference type="ARBA" id="ARBA00022679"/>
    </source>
</evidence>
<comment type="caution">
    <text evidence="4">The sequence shown here is derived from an EMBL/GenBank/DDBJ whole genome shotgun (WGS) entry which is preliminary data.</text>
</comment>
<dbReference type="Proteomes" id="UP001200470">
    <property type="component" value="Unassembled WGS sequence"/>
</dbReference>
<dbReference type="PANTHER" id="PTHR22916:SF51">
    <property type="entry name" value="GLYCOSYLTRANSFERASE EPSH-RELATED"/>
    <property type="match status" value="1"/>
</dbReference>
<dbReference type="RefSeq" id="WP_301637228.1">
    <property type="nucleotide sequence ID" value="NZ_JADYTN010000001.1"/>
</dbReference>
<reference evidence="4 5" key="1">
    <citation type="submission" date="2020-12" db="EMBL/GenBank/DDBJ databases">
        <title>Whole genome sequences of gut porcine anaerobes.</title>
        <authorList>
            <person name="Kubasova T."/>
            <person name="Jahodarova E."/>
            <person name="Rychlik I."/>
        </authorList>
    </citation>
    <scope>NUCLEOTIDE SEQUENCE [LARGE SCALE GENOMIC DNA]</scope>
    <source>
        <strain evidence="4 5">An925</strain>
    </source>
</reference>
<dbReference type="InterPro" id="IPR001173">
    <property type="entry name" value="Glyco_trans_2-like"/>
</dbReference>
<evidence type="ECO:0000256" key="1">
    <source>
        <dbReference type="ARBA" id="ARBA00022676"/>
    </source>
</evidence>
<dbReference type="EMBL" id="JADYTN010000001">
    <property type="protein sequence ID" value="MCF2562582.1"/>
    <property type="molecule type" value="Genomic_DNA"/>
</dbReference>
<evidence type="ECO:0000313" key="4">
    <source>
        <dbReference type="EMBL" id="MCF2562582.1"/>
    </source>
</evidence>
<organism evidence="4 5">
    <name type="scientific">Xylanibacter brevis</name>
    <dbReference type="NCBI Taxonomy" id="83231"/>
    <lineage>
        <taxon>Bacteria</taxon>
        <taxon>Pseudomonadati</taxon>
        <taxon>Bacteroidota</taxon>
        <taxon>Bacteroidia</taxon>
        <taxon>Bacteroidales</taxon>
        <taxon>Prevotellaceae</taxon>
        <taxon>Xylanibacter</taxon>
    </lineage>
</organism>
<name>A0ABS9CBT7_9BACT</name>
<evidence type="ECO:0000313" key="5">
    <source>
        <dbReference type="Proteomes" id="UP001200470"/>
    </source>
</evidence>
<keyword evidence="5" id="KW-1185">Reference proteome</keyword>
<gene>
    <name evidence="4" type="ORF">I6E12_00425</name>
</gene>
<keyword evidence="2" id="KW-0808">Transferase</keyword>
<feature type="domain" description="Glycosyltransferase 2-like" evidence="3">
    <location>
        <begin position="7"/>
        <end position="145"/>
    </location>
</feature>
<dbReference type="InterPro" id="IPR029044">
    <property type="entry name" value="Nucleotide-diphossugar_trans"/>
</dbReference>
<accession>A0ABS9CBT7</accession>
<dbReference type="PANTHER" id="PTHR22916">
    <property type="entry name" value="GLYCOSYLTRANSFERASE"/>
    <property type="match status" value="1"/>
</dbReference>
<keyword evidence="1" id="KW-0328">Glycosyltransferase</keyword>
<dbReference type="SUPFAM" id="SSF53448">
    <property type="entry name" value="Nucleotide-diphospho-sugar transferases"/>
    <property type="match status" value="1"/>
</dbReference>
<protein>
    <submittedName>
        <fullName evidence="4">Glycosyltransferase family 2 protein</fullName>
    </submittedName>
</protein>
<dbReference type="Gene3D" id="3.90.550.10">
    <property type="entry name" value="Spore Coat Polysaccharide Biosynthesis Protein SpsA, Chain A"/>
    <property type="match status" value="1"/>
</dbReference>
<dbReference type="CDD" id="cd00761">
    <property type="entry name" value="Glyco_tranf_GTA_type"/>
    <property type="match status" value="1"/>
</dbReference>
<evidence type="ECO:0000259" key="3">
    <source>
        <dbReference type="Pfam" id="PF00535"/>
    </source>
</evidence>
<sequence length="316" mass="36839">MNTQKVSILVPIYNVEKFLPKCLESVFAQTYKNVDYVFVDDCSSDNSLNVLKQSLAKNNIPDDKYTIVSHSINEGIAVSRADCIANAKGDYVQFVDSDDWIEPTMTQEMVDATKNGEVDIVGCHYVKDYLNAETTFHKESYSCSTSENLIRSINYDISTVLWKLLIRRTLFDNFGITPHVDIGEDYIISIKLFFYADTFAVVDKYLYHYVQYNQGRLSFQTLRSINNHIKGVKEVEAFINEKRIRTKKVVELLNLRKFNIKSNFLTRGLFNIAAYKETFPESNKEWRKIGYSRKERIKFWLAEKQLYFVLVLIMKM</sequence>
<proteinExistence type="predicted"/>
<dbReference type="Pfam" id="PF00535">
    <property type="entry name" value="Glycos_transf_2"/>
    <property type="match status" value="1"/>
</dbReference>